<evidence type="ECO:0000313" key="2">
    <source>
        <dbReference type="EMBL" id="NOU72548.1"/>
    </source>
</evidence>
<comment type="caution">
    <text evidence="2">The sequence shown here is derived from an EMBL/GenBank/DDBJ whole genome shotgun (WGS) entry which is preliminary data.</text>
</comment>
<protein>
    <submittedName>
        <fullName evidence="2">Uncharacterized protein</fullName>
    </submittedName>
</protein>
<evidence type="ECO:0000313" key="3">
    <source>
        <dbReference type="Proteomes" id="UP000616779"/>
    </source>
</evidence>
<dbReference type="EMBL" id="WHOA01000095">
    <property type="protein sequence ID" value="NOU72548.1"/>
    <property type="molecule type" value="Genomic_DNA"/>
</dbReference>
<gene>
    <name evidence="2" type="ORF">GC098_14115</name>
</gene>
<evidence type="ECO:0000256" key="1">
    <source>
        <dbReference type="SAM" id="Coils"/>
    </source>
</evidence>
<dbReference type="Proteomes" id="UP000616779">
    <property type="component" value="Unassembled WGS sequence"/>
</dbReference>
<organism evidence="2 3">
    <name type="scientific">Paenibacillus phytorum</name>
    <dbReference type="NCBI Taxonomy" id="2654977"/>
    <lineage>
        <taxon>Bacteria</taxon>
        <taxon>Bacillati</taxon>
        <taxon>Bacillota</taxon>
        <taxon>Bacilli</taxon>
        <taxon>Bacillales</taxon>
        <taxon>Paenibacillaceae</taxon>
        <taxon>Paenibacillus</taxon>
    </lineage>
</organism>
<accession>A0ABX1XXM5</accession>
<name>A0ABX1XXM5_9BACL</name>
<sequence length="246" mass="29185">MIKEKNVNAGRKTKLTKDEVREQIYLYKTEYKVSGKIKYSEMFEYHKSLYRNQISNKLVGEDFWRKDGRLGKKMIDEANLVYFQQLAPLVDNEVPNISVINIINLHFEDREKLIQNLLPLEKQIAASREKERKYQIKLNNAERIITTMKENNVDLQKQRDEMQSILFKIFRYSDNPGVPLINQLRTGNKQTEVVSNALNRIFDKPVDFYNWYDDRVLAEEESGKIVSIDNVRTEKRISSVLKQRFE</sequence>
<feature type="coiled-coil region" evidence="1">
    <location>
        <begin position="138"/>
        <end position="165"/>
    </location>
</feature>
<reference evidence="2 3" key="1">
    <citation type="submission" date="2019-10" db="EMBL/GenBank/DDBJ databases">
        <title>Description of Paenibacillus terrestris sp. nov.</title>
        <authorList>
            <person name="Carlier A."/>
            <person name="Qi S."/>
        </authorList>
    </citation>
    <scope>NUCLEOTIDE SEQUENCE [LARGE SCALE GENOMIC DNA]</scope>
    <source>
        <strain evidence="2 3">LMG 31458</strain>
    </source>
</reference>
<keyword evidence="1" id="KW-0175">Coiled coil</keyword>
<dbReference type="RefSeq" id="WP_171643836.1">
    <property type="nucleotide sequence ID" value="NZ_WHOA01000095.1"/>
</dbReference>
<keyword evidence="3" id="KW-1185">Reference proteome</keyword>
<proteinExistence type="predicted"/>